<protein>
    <recommendedName>
        <fullName evidence="3">RRM domain-containing protein</fullName>
    </recommendedName>
</protein>
<organism evidence="1 2">
    <name type="scientific">Sphaerosporella brunnea</name>
    <dbReference type="NCBI Taxonomy" id="1250544"/>
    <lineage>
        <taxon>Eukaryota</taxon>
        <taxon>Fungi</taxon>
        <taxon>Dikarya</taxon>
        <taxon>Ascomycota</taxon>
        <taxon>Pezizomycotina</taxon>
        <taxon>Pezizomycetes</taxon>
        <taxon>Pezizales</taxon>
        <taxon>Pyronemataceae</taxon>
        <taxon>Sphaerosporella</taxon>
    </lineage>
</organism>
<name>A0A5J5ETK5_9PEZI</name>
<evidence type="ECO:0000313" key="2">
    <source>
        <dbReference type="Proteomes" id="UP000326924"/>
    </source>
</evidence>
<comment type="caution">
    <text evidence="1">The sequence shown here is derived from an EMBL/GenBank/DDBJ whole genome shotgun (WGS) entry which is preliminary data.</text>
</comment>
<gene>
    <name evidence="1" type="ORF">FN846DRAFT_55272</name>
</gene>
<reference evidence="1 2" key="1">
    <citation type="submission" date="2019-09" db="EMBL/GenBank/DDBJ databases">
        <title>Draft genome of the ectomycorrhizal ascomycete Sphaerosporella brunnea.</title>
        <authorList>
            <consortium name="DOE Joint Genome Institute"/>
            <person name="Benucci G.M."/>
            <person name="Marozzi G."/>
            <person name="Antonielli L."/>
            <person name="Sanchez S."/>
            <person name="Marco P."/>
            <person name="Wang X."/>
            <person name="Falini L.B."/>
            <person name="Barry K."/>
            <person name="Haridas S."/>
            <person name="Lipzen A."/>
            <person name="Labutti K."/>
            <person name="Grigoriev I.V."/>
            <person name="Murat C."/>
            <person name="Martin F."/>
            <person name="Albertini E."/>
            <person name="Donnini D."/>
            <person name="Bonito G."/>
        </authorList>
    </citation>
    <scope>NUCLEOTIDE SEQUENCE [LARGE SCALE GENOMIC DNA]</scope>
    <source>
        <strain evidence="1 2">Sb_GMNB300</strain>
    </source>
</reference>
<keyword evidence="2" id="KW-1185">Reference proteome</keyword>
<proteinExistence type="predicted"/>
<dbReference type="EMBL" id="VXIS01000117">
    <property type="protein sequence ID" value="KAA8903430.1"/>
    <property type="molecule type" value="Genomic_DNA"/>
</dbReference>
<dbReference type="Proteomes" id="UP000326924">
    <property type="component" value="Unassembled WGS sequence"/>
</dbReference>
<sequence length="196" mass="21316">MKTFRISNIPTEFTEADLKLLLGGCPDVDSLAPAANAIDAPRKQVALVSFETIPEGFETLRSIKIPKEMLRKAKIEGRRGDLKVDCDFLGLTPLNRESGEIVMDVVAVAGGHAFGAWKAKSADFMWLRDALPEDITGLRVLTYGFNAKLVGSTSFAGIASYATELLEELKGTRDHYAASLFFSVLFPGTMRLKGAT</sequence>
<dbReference type="AlphaFoldDB" id="A0A5J5ETK5"/>
<dbReference type="InParanoid" id="A0A5J5ETK5"/>
<evidence type="ECO:0008006" key="3">
    <source>
        <dbReference type="Google" id="ProtNLM"/>
    </source>
</evidence>
<accession>A0A5J5ETK5</accession>
<dbReference type="OrthoDB" id="5086500at2759"/>
<evidence type="ECO:0000313" key="1">
    <source>
        <dbReference type="EMBL" id="KAA8903430.1"/>
    </source>
</evidence>